<evidence type="ECO:0000256" key="5">
    <source>
        <dbReference type="ARBA" id="ARBA00023136"/>
    </source>
</evidence>
<dbReference type="InParanoid" id="D8TV63"/>
<name>D8TV63_VOLCA</name>
<dbReference type="OrthoDB" id="2148490at2759"/>
<keyword evidence="8" id="KW-1185">Reference proteome</keyword>
<accession>D8TV63</accession>
<feature type="compositionally biased region" description="Basic and acidic residues" evidence="6">
    <location>
        <begin position="113"/>
        <end position="126"/>
    </location>
</feature>
<evidence type="ECO:0000256" key="3">
    <source>
        <dbReference type="ARBA" id="ARBA00022692"/>
    </source>
</evidence>
<dbReference type="RefSeq" id="XP_002950446.1">
    <property type="nucleotide sequence ID" value="XM_002950400.1"/>
</dbReference>
<dbReference type="EMBL" id="GL378339">
    <property type="protein sequence ID" value="EFJ48647.1"/>
    <property type="molecule type" value="Genomic_DNA"/>
</dbReference>
<sequence length="410" mass="43275">MPLCRDTFGFVSDPSCTLDLELGRPHHGPPRIRNKPSSPLEDPLALILSPTQLGVQWWEGAHTATGLPWWAAIPTTTLLLRGALMPLSLRAYAASANAVAAAAEQQCQAQRRQAQEEEQREGERQLAGKAGGAGVGAPGEQQVGVQTQLGPSSSGSSGTKSSNASGGGNGGGSSTAGAELGRMDVVRRVFNHLRHLHGVPSFGWYLGNTAVQVSLVVSLSLALRRMSDSLWPGFTGEGLLYFQDLTAPPVYLQTLSTPYGTAGAILPLALVLLYVSAADRSAGGSSPGIHIALKLLVVPLYCTALLQPHAVLLYWMAQAASQLGIYELAARLPPLRRAARVPELLLAPRSHTSNAGPTVDEILLELSESYAKAGNTTAARTCLNALLTRQPLHQQAVKRLQALSSNPYSA</sequence>
<gene>
    <name evidence="7" type="ORF">VOLCADRAFT_117564</name>
</gene>
<evidence type="ECO:0000256" key="6">
    <source>
        <dbReference type="SAM" id="MobiDB-lite"/>
    </source>
</evidence>
<dbReference type="PANTHER" id="PTHR12428:SF14">
    <property type="entry name" value="ALBINO3-LIKE PROTEIN 1, CHLOROPLASTIC"/>
    <property type="match status" value="1"/>
</dbReference>
<keyword evidence="4" id="KW-1133">Transmembrane helix</keyword>
<protein>
    <submittedName>
        <fullName evidence="7">Uncharacterized protein</fullName>
    </submittedName>
</protein>
<feature type="region of interest" description="Disordered" evidence="6">
    <location>
        <begin position="110"/>
        <end position="178"/>
    </location>
</feature>
<dbReference type="GeneID" id="9616731"/>
<dbReference type="Proteomes" id="UP000001058">
    <property type="component" value="Unassembled WGS sequence"/>
</dbReference>
<organism evidence="8">
    <name type="scientific">Volvox carteri f. nagariensis</name>
    <dbReference type="NCBI Taxonomy" id="3068"/>
    <lineage>
        <taxon>Eukaryota</taxon>
        <taxon>Viridiplantae</taxon>
        <taxon>Chlorophyta</taxon>
        <taxon>core chlorophytes</taxon>
        <taxon>Chlorophyceae</taxon>
        <taxon>CS clade</taxon>
        <taxon>Chlamydomonadales</taxon>
        <taxon>Volvocaceae</taxon>
        <taxon>Volvox</taxon>
    </lineage>
</organism>
<dbReference type="GO" id="GO:0072598">
    <property type="term" value="P:protein localization to chloroplast"/>
    <property type="evidence" value="ECO:0007669"/>
    <property type="project" value="TreeGrafter"/>
</dbReference>
<dbReference type="InterPro" id="IPR001708">
    <property type="entry name" value="YidC/ALB3/OXA1/COX18"/>
</dbReference>
<dbReference type="AlphaFoldDB" id="D8TV63"/>
<evidence type="ECO:0000256" key="4">
    <source>
        <dbReference type="ARBA" id="ARBA00022989"/>
    </source>
</evidence>
<reference evidence="7 8" key="1">
    <citation type="journal article" date="2010" name="Science">
        <title>Genomic analysis of organismal complexity in the multicellular green alga Volvox carteri.</title>
        <authorList>
            <person name="Prochnik S.E."/>
            <person name="Umen J."/>
            <person name="Nedelcu A.M."/>
            <person name="Hallmann A."/>
            <person name="Miller S.M."/>
            <person name="Nishii I."/>
            <person name="Ferris P."/>
            <person name="Kuo A."/>
            <person name="Mitros T."/>
            <person name="Fritz-Laylin L.K."/>
            <person name="Hellsten U."/>
            <person name="Chapman J."/>
            <person name="Simakov O."/>
            <person name="Rensing S.A."/>
            <person name="Terry A."/>
            <person name="Pangilinan J."/>
            <person name="Kapitonov V."/>
            <person name="Jurka J."/>
            <person name="Salamov A."/>
            <person name="Shapiro H."/>
            <person name="Schmutz J."/>
            <person name="Grimwood J."/>
            <person name="Lindquist E."/>
            <person name="Lucas S."/>
            <person name="Grigoriev I.V."/>
            <person name="Schmitt R."/>
            <person name="Kirk D."/>
            <person name="Rokhsar D.S."/>
        </authorList>
    </citation>
    <scope>NUCLEOTIDE SEQUENCE [LARGE SCALE GENOMIC DNA]</scope>
    <source>
        <strain evidence="8">f. Nagariensis / Eve</strain>
    </source>
</reference>
<dbReference type="GO" id="GO:0032977">
    <property type="term" value="F:membrane insertase activity"/>
    <property type="evidence" value="ECO:0007669"/>
    <property type="project" value="InterPro"/>
</dbReference>
<dbReference type="KEGG" id="vcn:VOLCADRAFT_117564"/>
<dbReference type="PANTHER" id="PTHR12428">
    <property type="entry name" value="OXA1"/>
    <property type="match status" value="1"/>
</dbReference>
<feature type="compositionally biased region" description="Gly residues" evidence="6">
    <location>
        <begin position="165"/>
        <end position="174"/>
    </location>
</feature>
<evidence type="ECO:0000256" key="2">
    <source>
        <dbReference type="ARBA" id="ARBA00010583"/>
    </source>
</evidence>
<keyword evidence="5" id="KW-0472">Membrane</keyword>
<comment type="similarity">
    <text evidence="2">Belongs to the OXA1/ALB3/YidC (TC 2.A.9.2) family.</text>
</comment>
<evidence type="ECO:0000313" key="8">
    <source>
        <dbReference type="Proteomes" id="UP000001058"/>
    </source>
</evidence>
<dbReference type="GO" id="GO:0009535">
    <property type="term" value="C:chloroplast thylakoid membrane"/>
    <property type="evidence" value="ECO:0007669"/>
    <property type="project" value="TreeGrafter"/>
</dbReference>
<evidence type="ECO:0000256" key="1">
    <source>
        <dbReference type="ARBA" id="ARBA00004141"/>
    </source>
</evidence>
<dbReference type="STRING" id="3068.D8TV63"/>
<proteinExistence type="inferred from homology"/>
<keyword evidence="3" id="KW-0812">Transmembrane</keyword>
<dbReference type="eggNOG" id="KOG1239">
    <property type="taxonomic scope" value="Eukaryota"/>
</dbReference>
<dbReference type="GO" id="GO:0051205">
    <property type="term" value="P:protein insertion into membrane"/>
    <property type="evidence" value="ECO:0007669"/>
    <property type="project" value="TreeGrafter"/>
</dbReference>
<comment type="subcellular location">
    <subcellularLocation>
        <location evidence="1">Membrane</location>
        <topology evidence="1">Multi-pass membrane protein</topology>
    </subcellularLocation>
</comment>
<evidence type="ECO:0000313" key="7">
    <source>
        <dbReference type="EMBL" id="EFJ48647.1"/>
    </source>
</evidence>
<dbReference type="GO" id="GO:0010027">
    <property type="term" value="P:thylakoid membrane organization"/>
    <property type="evidence" value="ECO:0007669"/>
    <property type="project" value="TreeGrafter"/>
</dbReference>
<feature type="compositionally biased region" description="Low complexity" evidence="6">
    <location>
        <begin position="138"/>
        <end position="164"/>
    </location>
</feature>